<evidence type="ECO:0000313" key="8">
    <source>
        <dbReference type="Proteomes" id="UP000706926"/>
    </source>
</evidence>
<keyword evidence="8" id="KW-1185">Reference proteome</keyword>
<name>A0ABS4FCL3_9BACL</name>
<sequence>MEQTTSEVTIEELPGGGWTNDERNRVSFSLDFATTRKLHELAFNFGITVDMALMACYAILLAKYTGEDDPVIGYLLERQMFPIRYSPTVHKPLGKFLLEVKHTTMQALEDRNMRKNLNGNPFIKAAFTWQSANTTPDESDQLGTFELALTAFKKESIMMHIEYSARLYRKETIEQMGGHLSRIVHEVFNFPENAIADIRMMSEVEERQIQAFSRTKTDYPSGQTVHYLFEEQVRLNPDRPAVMTEEHRMSYRELNEHANQLAKALQCHGVRPESVVGIIADRSVSMIVGLTAILKAGGAYMLIEADSPRERIEYMLEDSQAGFLLAPSSWKPDIAFKGKVIYWDNAQQNLDNGSHTISAVTSQSLAYIIYTSGSTGTPTGVMVEHRNIVSLVKNTNYFNFSKEHRILQTGKIASDASTFEIWGSLLNGSTLYLMNDTDSFDIRKLKETIIDHFITAWFLTTAQFHNLAELDPGIFRTVDTLLIGGEALSPKYVNAVRKRCPDLRMINMYGPTENTTFSTYFPIEREFESAIPIGRPICNSSAYILDKQLNLQPIGVVGELCVGGDGIARGYVNRLELTEAKFVEHPLLGERLYRTGDLAMWLPDGNIEMIGRIDDQVKIRGYRVEPGEIETRLLEHNGISKAAVAIKADRSGNPIICAYFVAKQMLSETEVMAYLARNLPEYFLPSLVVQVESLPLTPNGKVDKKALPDPDFLRPMLVN</sequence>
<dbReference type="Proteomes" id="UP000706926">
    <property type="component" value="Unassembled WGS sequence"/>
</dbReference>
<dbReference type="SUPFAM" id="SSF56801">
    <property type="entry name" value="Acetyl-CoA synthetase-like"/>
    <property type="match status" value="1"/>
</dbReference>
<evidence type="ECO:0000313" key="7">
    <source>
        <dbReference type="EMBL" id="MBP1893994.1"/>
    </source>
</evidence>
<accession>A0ABS4FCL3</accession>
<comment type="caution">
    <text evidence="7">The sequence shown here is derived from an EMBL/GenBank/DDBJ whole genome shotgun (WGS) entry which is preliminary data.</text>
</comment>
<dbReference type="InterPro" id="IPR010071">
    <property type="entry name" value="AA_adenyl_dom"/>
</dbReference>
<evidence type="ECO:0000256" key="2">
    <source>
        <dbReference type="ARBA" id="ARBA00022737"/>
    </source>
</evidence>
<dbReference type="Pfam" id="PF13193">
    <property type="entry name" value="AMP-binding_C"/>
    <property type="match status" value="1"/>
</dbReference>
<dbReference type="EMBL" id="JAGGKI010000007">
    <property type="protein sequence ID" value="MBP1893994.1"/>
    <property type="molecule type" value="Genomic_DNA"/>
</dbReference>
<dbReference type="Gene3D" id="2.30.38.10">
    <property type="entry name" value="Luciferase, Domain 3"/>
    <property type="match status" value="1"/>
</dbReference>
<dbReference type="Pfam" id="PF00501">
    <property type="entry name" value="AMP-binding"/>
    <property type="match status" value="1"/>
</dbReference>
<comment type="similarity">
    <text evidence="1">Belongs to the ATP-dependent AMP-binding enzyme family.</text>
</comment>
<organism evidence="7 8">
    <name type="scientific">Paenibacillus lactis</name>
    <dbReference type="NCBI Taxonomy" id="228574"/>
    <lineage>
        <taxon>Bacteria</taxon>
        <taxon>Bacillati</taxon>
        <taxon>Bacillota</taxon>
        <taxon>Bacilli</taxon>
        <taxon>Bacillales</taxon>
        <taxon>Paenibacillaceae</taxon>
        <taxon>Paenibacillus</taxon>
    </lineage>
</organism>
<dbReference type="InterPro" id="IPR025110">
    <property type="entry name" value="AMP-bd_C"/>
</dbReference>
<feature type="domain" description="AMP-binding enzyme C-terminal" evidence="6">
    <location>
        <begin position="628"/>
        <end position="701"/>
    </location>
</feature>
<dbReference type="PANTHER" id="PTHR45527:SF1">
    <property type="entry name" value="FATTY ACID SYNTHASE"/>
    <property type="match status" value="1"/>
</dbReference>
<keyword evidence="2" id="KW-0677">Repeat</keyword>
<dbReference type="InterPro" id="IPR045851">
    <property type="entry name" value="AMP-bd_C_sf"/>
</dbReference>
<dbReference type="InterPro" id="IPR001242">
    <property type="entry name" value="Condensation_dom"/>
</dbReference>
<reference evidence="7 8" key="1">
    <citation type="submission" date="2021-03" db="EMBL/GenBank/DDBJ databases">
        <title>Genomic Encyclopedia of Type Strains, Phase IV (KMG-IV): sequencing the most valuable type-strain genomes for metagenomic binning, comparative biology and taxonomic classification.</title>
        <authorList>
            <person name="Goeker M."/>
        </authorList>
    </citation>
    <scope>NUCLEOTIDE SEQUENCE [LARGE SCALE GENOMIC DNA]</scope>
    <source>
        <strain evidence="7 8">DSM 15596</strain>
    </source>
</reference>
<dbReference type="Gene3D" id="3.30.300.30">
    <property type="match status" value="1"/>
</dbReference>
<feature type="domain" description="Condensation" evidence="5">
    <location>
        <begin position="23"/>
        <end position="209"/>
    </location>
</feature>
<gene>
    <name evidence="7" type="ORF">J2Z18_003097</name>
</gene>
<dbReference type="Gene3D" id="3.30.559.30">
    <property type="entry name" value="Nonribosomal peptide synthetase, condensation domain"/>
    <property type="match status" value="1"/>
</dbReference>
<dbReference type="CDD" id="cd12117">
    <property type="entry name" value="A_NRPS_Srf_like"/>
    <property type="match status" value="1"/>
</dbReference>
<evidence type="ECO:0000259" key="6">
    <source>
        <dbReference type="Pfam" id="PF13193"/>
    </source>
</evidence>
<dbReference type="NCBIfam" id="TIGR01733">
    <property type="entry name" value="AA-adenyl-dom"/>
    <property type="match status" value="1"/>
</dbReference>
<dbReference type="RefSeq" id="WP_210094936.1">
    <property type="nucleotide sequence ID" value="NZ_BOSA01000003.1"/>
</dbReference>
<protein>
    <submittedName>
        <fullName evidence="7">Amino acid adenylation domain-containing protein</fullName>
    </submittedName>
</protein>
<proteinExistence type="inferred from homology"/>
<evidence type="ECO:0000256" key="1">
    <source>
        <dbReference type="ARBA" id="ARBA00006432"/>
    </source>
</evidence>
<evidence type="ECO:0000256" key="3">
    <source>
        <dbReference type="ARBA" id="ARBA00023268"/>
    </source>
</evidence>
<dbReference type="PANTHER" id="PTHR45527">
    <property type="entry name" value="NONRIBOSOMAL PEPTIDE SYNTHETASE"/>
    <property type="match status" value="1"/>
</dbReference>
<evidence type="ECO:0000259" key="5">
    <source>
        <dbReference type="Pfam" id="PF00668"/>
    </source>
</evidence>
<feature type="domain" description="AMP-dependent synthetase/ligase" evidence="4">
    <location>
        <begin position="229"/>
        <end position="571"/>
    </location>
</feature>
<dbReference type="SUPFAM" id="SSF52777">
    <property type="entry name" value="CoA-dependent acyltransferases"/>
    <property type="match status" value="1"/>
</dbReference>
<dbReference type="InterPro" id="IPR000873">
    <property type="entry name" value="AMP-dep_synth/lig_dom"/>
</dbReference>
<dbReference type="GeneID" id="95405053"/>
<dbReference type="Pfam" id="PF00668">
    <property type="entry name" value="Condensation"/>
    <property type="match status" value="1"/>
</dbReference>
<keyword evidence="3" id="KW-0511">Multifunctional enzyme</keyword>
<evidence type="ECO:0000259" key="4">
    <source>
        <dbReference type="Pfam" id="PF00501"/>
    </source>
</evidence>
<dbReference type="Gene3D" id="3.40.50.980">
    <property type="match status" value="2"/>
</dbReference>